<keyword evidence="5" id="KW-0170">Cobalt</keyword>
<protein>
    <recommendedName>
        <fullName evidence="6">Phospho-2-dehydro-3-deoxyheptonate aldolase</fullName>
        <ecNumber evidence="6">2.5.1.54</ecNumber>
    </recommendedName>
</protein>
<dbReference type="EMBL" id="FUEG01000013">
    <property type="protein sequence ID" value="SJL11157.1"/>
    <property type="molecule type" value="Genomic_DNA"/>
</dbReference>
<comment type="pathway">
    <text evidence="1 6">Metabolic intermediate biosynthesis; chorismate biosynthesis; chorismate from D-erythrose 4-phosphate and phosphoenolpyruvate: step 1/7.</text>
</comment>
<proteinExistence type="inferred from homology"/>
<keyword evidence="5" id="KW-0464">Manganese</keyword>
<evidence type="ECO:0000256" key="1">
    <source>
        <dbReference type="ARBA" id="ARBA00004688"/>
    </source>
</evidence>
<feature type="binding site" evidence="5">
    <location>
        <position position="289"/>
    </location>
    <ligand>
        <name>Mn(2+)</name>
        <dbReference type="ChEBI" id="CHEBI:29035"/>
    </ligand>
</feature>
<dbReference type="Gene3D" id="3.20.20.70">
    <property type="entry name" value="Aldolase class I"/>
    <property type="match status" value="1"/>
</dbReference>
<feature type="compositionally biased region" description="Low complexity" evidence="7">
    <location>
        <begin position="67"/>
        <end position="77"/>
    </location>
</feature>
<dbReference type="Proteomes" id="UP000219338">
    <property type="component" value="Unassembled WGS sequence"/>
</dbReference>
<keyword evidence="3 6" id="KW-0808">Transferase</keyword>
<evidence type="ECO:0000256" key="6">
    <source>
        <dbReference type="RuleBase" id="RU363071"/>
    </source>
</evidence>
<evidence type="ECO:0000256" key="3">
    <source>
        <dbReference type="ARBA" id="ARBA00022679"/>
    </source>
</evidence>
<dbReference type="AlphaFoldDB" id="A0A284RQW2"/>
<dbReference type="OMA" id="ANDDCDT"/>
<dbReference type="OrthoDB" id="2338at2759"/>
<comment type="similarity">
    <text evidence="2 6">Belongs to the class-II DAHP synthase family.</text>
</comment>
<dbReference type="STRING" id="47428.A0A284RQW2"/>
<reference evidence="9" key="1">
    <citation type="journal article" date="2017" name="Nat. Ecol. Evol.">
        <title>Genome expansion and lineage-specific genetic innovations in the forest pathogenic fungi Armillaria.</title>
        <authorList>
            <person name="Sipos G."/>
            <person name="Prasanna A.N."/>
            <person name="Walter M.C."/>
            <person name="O'Connor E."/>
            <person name="Balint B."/>
            <person name="Krizsan K."/>
            <person name="Kiss B."/>
            <person name="Hess J."/>
            <person name="Varga T."/>
            <person name="Slot J."/>
            <person name="Riley R."/>
            <person name="Boka B."/>
            <person name="Rigling D."/>
            <person name="Barry K."/>
            <person name="Lee J."/>
            <person name="Mihaltcheva S."/>
            <person name="LaButti K."/>
            <person name="Lipzen A."/>
            <person name="Waldron R."/>
            <person name="Moloney N.M."/>
            <person name="Sperisen C."/>
            <person name="Kredics L."/>
            <person name="Vagvoelgyi C."/>
            <person name="Patrignani A."/>
            <person name="Fitzpatrick D."/>
            <person name="Nagy I."/>
            <person name="Doyle S."/>
            <person name="Anderson J.B."/>
            <person name="Grigoriev I.V."/>
            <person name="Gueldener U."/>
            <person name="Muensterkoetter M."/>
            <person name="Nagy L.G."/>
        </authorList>
    </citation>
    <scope>NUCLEOTIDE SEQUENCE [LARGE SCALE GENOMIC DNA]</scope>
    <source>
        <strain evidence="9">C18/9</strain>
    </source>
</reference>
<dbReference type="UniPathway" id="UPA00053">
    <property type="reaction ID" value="UER00084"/>
</dbReference>
<feature type="region of interest" description="Disordered" evidence="7">
    <location>
        <begin position="67"/>
        <end position="92"/>
    </location>
</feature>
<dbReference type="GO" id="GO:0003849">
    <property type="term" value="F:3-deoxy-7-phosphoheptulonate synthase activity"/>
    <property type="evidence" value="ECO:0007669"/>
    <property type="project" value="UniProtKB-EC"/>
</dbReference>
<dbReference type="GO" id="GO:0008652">
    <property type="term" value="P:amino acid biosynthetic process"/>
    <property type="evidence" value="ECO:0007669"/>
    <property type="project" value="UniProtKB-KW"/>
</dbReference>
<organism evidence="8 9">
    <name type="scientific">Armillaria ostoyae</name>
    <name type="common">Armillaria root rot fungus</name>
    <dbReference type="NCBI Taxonomy" id="47428"/>
    <lineage>
        <taxon>Eukaryota</taxon>
        <taxon>Fungi</taxon>
        <taxon>Dikarya</taxon>
        <taxon>Basidiomycota</taxon>
        <taxon>Agaricomycotina</taxon>
        <taxon>Agaricomycetes</taxon>
        <taxon>Agaricomycetidae</taxon>
        <taxon>Agaricales</taxon>
        <taxon>Marasmiineae</taxon>
        <taxon>Physalacriaceae</taxon>
        <taxon>Armillaria</taxon>
    </lineage>
</organism>
<sequence length="297" mass="32444">MYVHRSILTHLYNLTPAAAVQTPVHCSLLATETVSLVIGPPSKPGALYQLQTSSIYDQSTVHTVNRANDASSTNSASNRDDAARSSSGSASDCSSLINVSINDYASRINDNTRGSDSLIDPRIQTACPNTKDSRFTGSDCDDVVDARNQTTCPDNTRTTNADRGDIARPVVACIEDANDDCDTCKYEKSHNTSMNVAEESASKCDDKCKGLIDVLTFSCDLIESIHDIPSEADAKLKSKLKNGWKPQYCVLSKLEHLPLLVTPTDIRRLRYQFSLVQRNEAFLLHAANCAERFDACT</sequence>
<evidence type="ECO:0000256" key="2">
    <source>
        <dbReference type="ARBA" id="ARBA00008911"/>
    </source>
</evidence>
<dbReference type="Pfam" id="PF01474">
    <property type="entry name" value="DAHP_synth_2"/>
    <property type="match status" value="1"/>
</dbReference>
<gene>
    <name evidence="8" type="ORF">ARMOST_14560</name>
</gene>
<evidence type="ECO:0000313" key="9">
    <source>
        <dbReference type="Proteomes" id="UP000219338"/>
    </source>
</evidence>
<dbReference type="InterPro" id="IPR002480">
    <property type="entry name" value="DAHP_synth_2"/>
</dbReference>
<accession>A0A284RQW2</accession>
<keyword evidence="9" id="KW-1185">Reference proteome</keyword>
<evidence type="ECO:0000313" key="8">
    <source>
        <dbReference type="EMBL" id="SJL11157.1"/>
    </source>
</evidence>
<keyword evidence="5" id="KW-0104">Cadmium</keyword>
<evidence type="ECO:0000256" key="4">
    <source>
        <dbReference type="ARBA" id="ARBA00047508"/>
    </source>
</evidence>
<comment type="cofactor">
    <cofactor evidence="5">
        <name>Mn(2+)</name>
        <dbReference type="ChEBI" id="CHEBI:29035"/>
    </cofactor>
    <cofactor evidence="5">
        <name>Co(2+)</name>
        <dbReference type="ChEBI" id="CHEBI:48828"/>
    </cofactor>
    <cofactor evidence="5">
        <name>Cd(2+)</name>
        <dbReference type="ChEBI" id="CHEBI:48775"/>
    </cofactor>
    <text evidence="5">Binds 1 divalent cation per subunit. The enzyme is active with manganese, cobalt or cadmium ions.</text>
</comment>
<keyword evidence="6" id="KW-0028">Amino-acid biosynthesis</keyword>
<comment type="catalytic activity">
    <reaction evidence="4 6">
        <text>D-erythrose 4-phosphate + phosphoenolpyruvate + H2O = 7-phospho-2-dehydro-3-deoxy-D-arabino-heptonate + phosphate</text>
        <dbReference type="Rhea" id="RHEA:14717"/>
        <dbReference type="ChEBI" id="CHEBI:15377"/>
        <dbReference type="ChEBI" id="CHEBI:16897"/>
        <dbReference type="ChEBI" id="CHEBI:43474"/>
        <dbReference type="ChEBI" id="CHEBI:58394"/>
        <dbReference type="ChEBI" id="CHEBI:58702"/>
        <dbReference type="EC" id="2.5.1.54"/>
    </reaction>
</comment>
<evidence type="ECO:0000256" key="5">
    <source>
        <dbReference type="PIRSR" id="PIRSR602480-1"/>
    </source>
</evidence>
<dbReference type="GO" id="GO:0009423">
    <property type="term" value="P:chorismate biosynthetic process"/>
    <property type="evidence" value="ECO:0007669"/>
    <property type="project" value="UniProtKB-UniPathway"/>
</dbReference>
<evidence type="ECO:0000256" key="7">
    <source>
        <dbReference type="SAM" id="MobiDB-lite"/>
    </source>
</evidence>
<keyword evidence="6" id="KW-0057">Aromatic amino acid biosynthesis</keyword>
<dbReference type="SUPFAM" id="SSF51569">
    <property type="entry name" value="Aldolase"/>
    <property type="match status" value="1"/>
</dbReference>
<name>A0A284RQW2_ARMOS</name>
<dbReference type="GO" id="GO:0009073">
    <property type="term" value="P:aromatic amino acid family biosynthetic process"/>
    <property type="evidence" value="ECO:0007669"/>
    <property type="project" value="UniProtKB-KW"/>
</dbReference>
<dbReference type="InterPro" id="IPR013785">
    <property type="entry name" value="Aldolase_TIM"/>
</dbReference>
<dbReference type="EC" id="2.5.1.54" evidence="6"/>